<organism evidence="2">
    <name type="scientific">Caulobacter sp. 602-2</name>
    <dbReference type="NCBI Taxonomy" id="2710887"/>
    <lineage>
        <taxon>Bacteria</taxon>
        <taxon>Pseudomonadati</taxon>
        <taxon>Pseudomonadota</taxon>
        <taxon>Alphaproteobacteria</taxon>
        <taxon>Caulobacterales</taxon>
        <taxon>Caulobacteraceae</taxon>
        <taxon>Caulobacter</taxon>
    </lineage>
</organism>
<protein>
    <submittedName>
        <fullName evidence="2">Uncharacterized protein</fullName>
    </submittedName>
</protein>
<gene>
    <name evidence="2" type="ORF">G5B46_01790</name>
</gene>
<comment type="caution">
    <text evidence="2">The sequence shown here is derived from an EMBL/GenBank/DDBJ whole genome shotgun (WGS) entry which is preliminary data.</text>
</comment>
<dbReference type="EMBL" id="JAAKGT010000001">
    <property type="protein sequence ID" value="NGM48330.1"/>
    <property type="molecule type" value="Genomic_DNA"/>
</dbReference>
<accession>A0A6G4QRT5</accession>
<evidence type="ECO:0000313" key="2">
    <source>
        <dbReference type="EMBL" id="NGM48330.1"/>
    </source>
</evidence>
<name>A0A6G4QRT5_9CAUL</name>
<proteinExistence type="predicted"/>
<feature type="compositionally biased region" description="Gly residues" evidence="1">
    <location>
        <begin position="75"/>
        <end position="90"/>
    </location>
</feature>
<feature type="compositionally biased region" description="Low complexity" evidence="1">
    <location>
        <begin position="91"/>
        <end position="105"/>
    </location>
</feature>
<feature type="region of interest" description="Disordered" evidence="1">
    <location>
        <begin position="156"/>
        <end position="189"/>
    </location>
</feature>
<feature type="compositionally biased region" description="Basic and acidic residues" evidence="1">
    <location>
        <begin position="175"/>
        <end position="189"/>
    </location>
</feature>
<reference evidence="2" key="1">
    <citation type="submission" date="2020-02" db="EMBL/GenBank/DDBJ databases">
        <authorList>
            <person name="Gao J."/>
            <person name="Sun J."/>
        </authorList>
    </citation>
    <scope>NUCLEOTIDE SEQUENCE</scope>
    <source>
        <strain evidence="2">602-2</strain>
    </source>
</reference>
<dbReference type="RefSeq" id="WP_165255538.1">
    <property type="nucleotide sequence ID" value="NZ_JAAKGT010000001.1"/>
</dbReference>
<evidence type="ECO:0000256" key="1">
    <source>
        <dbReference type="SAM" id="MobiDB-lite"/>
    </source>
</evidence>
<feature type="region of interest" description="Disordered" evidence="1">
    <location>
        <begin position="60"/>
        <end position="110"/>
    </location>
</feature>
<dbReference type="AlphaFoldDB" id="A0A6G4QRT5"/>
<feature type="compositionally biased region" description="Gly residues" evidence="1">
    <location>
        <begin position="158"/>
        <end position="167"/>
    </location>
</feature>
<sequence>MRSDVPAVQERLAKTGLAGVKVLQSFNKARVIRNSVSLTVLALAVGLGAPMAQARQITKGGGDGAGYTPHTPQGGIAGGGGGASGAGSYGGAAATTPTGSAEAGAGAAGGQPGALNDLSAGGGGAAGGGSGGAGGLGSQLATTGTASLTVDFIATDGANGGASAAGGGRRRRRWARSDGDERSAVDRGL</sequence>